<dbReference type="SMART" id="SM00714">
    <property type="entry name" value="LITAF"/>
    <property type="match status" value="1"/>
</dbReference>
<dbReference type="PANTHER" id="PTHR23292:SF28">
    <property type="entry name" value="LIPOPOLYSACCHARIDE-INDUCED TUMOR NECROSIS FACTOR-ALPHA FACTOR-LIKE"/>
    <property type="match status" value="1"/>
</dbReference>
<dbReference type="AlphaFoldDB" id="A0A4W5PX40"/>
<feature type="transmembrane region" description="Helical" evidence="8">
    <location>
        <begin position="12"/>
        <end position="35"/>
    </location>
</feature>
<organism evidence="10 11">
    <name type="scientific">Hucho hucho</name>
    <name type="common">huchen</name>
    <dbReference type="NCBI Taxonomy" id="62062"/>
    <lineage>
        <taxon>Eukaryota</taxon>
        <taxon>Metazoa</taxon>
        <taxon>Chordata</taxon>
        <taxon>Craniata</taxon>
        <taxon>Vertebrata</taxon>
        <taxon>Euteleostomi</taxon>
        <taxon>Actinopterygii</taxon>
        <taxon>Neopterygii</taxon>
        <taxon>Teleostei</taxon>
        <taxon>Protacanthopterygii</taxon>
        <taxon>Salmoniformes</taxon>
        <taxon>Salmonidae</taxon>
        <taxon>Salmoninae</taxon>
        <taxon>Hucho</taxon>
    </lineage>
</organism>
<sequence>MSDVTHHAGTFSWTMCLVFILSGLFLGCCLIPFFLRSFKDAYHTCPRCRMVLHIHRKSCCPMTSDPPPRVRAPRSRLIWGGGYIMGASQKESYSLYSALDPIGVGPGSGQK</sequence>
<reference evidence="11" key="1">
    <citation type="submission" date="2018-06" db="EMBL/GenBank/DDBJ databases">
        <title>Genome assembly of Danube salmon.</title>
        <authorList>
            <person name="Macqueen D.J."/>
            <person name="Gundappa M.K."/>
        </authorList>
    </citation>
    <scope>NUCLEOTIDE SEQUENCE [LARGE SCALE GENOMIC DNA]</scope>
</reference>
<dbReference type="GO" id="GO:0005634">
    <property type="term" value="C:nucleus"/>
    <property type="evidence" value="ECO:0007669"/>
    <property type="project" value="TreeGrafter"/>
</dbReference>
<dbReference type="STRING" id="62062.ENSHHUP00000064944"/>
<dbReference type="GO" id="GO:0098560">
    <property type="term" value="C:cytoplasmic side of late endosome membrane"/>
    <property type="evidence" value="ECO:0007669"/>
    <property type="project" value="TreeGrafter"/>
</dbReference>
<name>A0A4W5PX40_9TELE</name>
<dbReference type="Proteomes" id="UP000314982">
    <property type="component" value="Unassembled WGS sequence"/>
</dbReference>
<keyword evidence="8" id="KW-0812">Transmembrane</keyword>
<comment type="similarity">
    <text evidence="4">Belongs to the CDIP1/LITAF family.</text>
</comment>
<feature type="domain" description="LITAF" evidence="9">
    <location>
        <begin position="1"/>
        <end position="57"/>
    </location>
</feature>
<evidence type="ECO:0000256" key="3">
    <source>
        <dbReference type="ARBA" id="ARBA00004630"/>
    </source>
</evidence>
<dbReference type="InterPro" id="IPR006629">
    <property type="entry name" value="LITAF"/>
</dbReference>
<evidence type="ECO:0000256" key="4">
    <source>
        <dbReference type="ARBA" id="ARBA00005975"/>
    </source>
</evidence>
<comment type="subcellular location">
    <subcellularLocation>
        <location evidence="1">Endosome membrane</location>
        <topology evidence="1">Peripheral membrane protein</topology>
        <orientation evidence="1">Cytoplasmic side</orientation>
    </subcellularLocation>
    <subcellularLocation>
        <location evidence="2">Late endosome membrane</location>
    </subcellularLocation>
    <subcellularLocation>
        <location evidence="3">Lysosome membrane</location>
        <topology evidence="3">Peripheral membrane protein</topology>
        <orientation evidence="3">Cytoplasmic side</orientation>
    </subcellularLocation>
</comment>
<dbReference type="PANTHER" id="PTHR23292">
    <property type="entry name" value="LIPOPOLYSACCHARIDE-INDUCED TUMOR NECROSIS FACTOR-ALPHA FACTOR"/>
    <property type="match status" value="1"/>
</dbReference>
<dbReference type="Ensembl" id="ENSHHUT00000067149.1">
    <property type="protein sequence ID" value="ENSHHUP00000064944.1"/>
    <property type="gene ID" value="ENSHHUG00000038367.1"/>
</dbReference>
<evidence type="ECO:0000313" key="11">
    <source>
        <dbReference type="Proteomes" id="UP000314982"/>
    </source>
</evidence>
<dbReference type="GeneTree" id="ENSGT00940000177139"/>
<evidence type="ECO:0000313" key="10">
    <source>
        <dbReference type="Ensembl" id="ENSHHUP00000064944.1"/>
    </source>
</evidence>
<dbReference type="Pfam" id="PF10601">
    <property type="entry name" value="zf-LITAF-like"/>
    <property type="match status" value="1"/>
</dbReference>
<evidence type="ECO:0000256" key="1">
    <source>
        <dbReference type="ARBA" id="ARBA00004125"/>
    </source>
</evidence>
<keyword evidence="5" id="KW-0479">Metal-binding</keyword>
<reference evidence="10" key="3">
    <citation type="submission" date="2025-09" db="UniProtKB">
        <authorList>
            <consortium name="Ensembl"/>
        </authorList>
    </citation>
    <scope>IDENTIFICATION</scope>
</reference>
<dbReference type="PROSITE" id="PS51837">
    <property type="entry name" value="LITAF"/>
    <property type="match status" value="1"/>
</dbReference>
<evidence type="ECO:0000256" key="8">
    <source>
        <dbReference type="SAM" id="Phobius"/>
    </source>
</evidence>
<evidence type="ECO:0000256" key="6">
    <source>
        <dbReference type="ARBA" id="ARBA00022833"/>
    </source>
</evidence>
<proteinExistence type="inferred from homology"/>
<dbReference type="InterPro" id="IPR037519">
    <property type="entry name" value="LITAF_fam"/>
</dbReference>
<evidence type="ECO:0000256" key="5">
    <source>
        <dbReference type="ARBA" id="ARBA00022723"/>
    </source>
</evidence>
<keyword evidence="11" id="KW-1185">Reference proteome</keyword>
<dbReference type="GO" id="GO:0008270">
    <property type="term" value="F:zinc ion binding"/>
    <property type="evidence" value="ECO:0007669"/>
    <property type="project" value="TreeGrafter"/>
</dbReference>
<keyword evidence="7 8" id="KW-0472">Membrane</keyword>
<dbReference type="GO" id="GO:0098574">
    <property type="term" value="C:cytoplasmic side of lysosomal membrane"/>
    <property type="evidence" value="ECO:0007669"/>
    <property type="project" value="TreeGrafter"/>
</dbReference>
<accession>A0A4W5PX40</accession>
<protein>
    <recommendedName>
        <fullName evidence="9">LITAF domain-containing protein</fullName>
    </recommendedName>
</protein>
<keyword evidence="6" id="KW-0862">Zinc</keyword>
<evidence type="ECO:0000256" key="2">
    <source>
        <dbReference type="ARBA" id="ARBA00004414"/>
    </source>
</evidence>
<keyword evidence="8" id="KW-1133">Transmembrane helix</keyword>
<reference evidence="10" key="2">
    <citation type="submission" date="2025-08" db="UniProtKB">
        <authorList>
            <consortium name="Ensembl"/>
        </authorList>
    </citation>
    <scope>IDENTIFICATION</scope>
</reference>
<evidence type="ECO:0000259" key="9">
    <source>
        <dbReference type="PROSITE" id="PS51837"/>
    </source>
</evidence>
<evidence type="ECO:0000256" key="7">
    <source>
        <dbReference type="ARBA" id="ARBA00023136"/>
    </source>
</evidence>